<gene>
    <name evidence="14" type="ORF">C8D88_101356</name>
</gene>
<comment type="cofactor">
    <cofactor evidence="1">
        <name>FMN</name>
        <dbReference type="ChEBI" id="CHEBI:58210"/>
    </cofactor>
</comment>
<evidence type="ECO:0000256" key="2">
    <source>
        <dbReference type="ARBA" id="ARBA00002790"/>
    </source>
</evidence>
<dbReference type="InterPro" id="IPR035587">
    <property type="entry name" value="DUS-like_FMN-bd"/>
</dbReference>
<dbReference type="SUPFAM" id="SSF52949">
    <property type="entry name" value="Macro domain-like"/>
    <property type="match status" value="1"/>
</dbReference>
<evidence type="ECO:0000256" key="3">
    <source>
        <dbReference type="ARBA" id="ARBA00009542"/>
    </source>
</evidence>
<dbReference type="Pfam" id="PF01207">
    <property type="entry name" value="Dus"/>
    <property type="match status" value="1"/>
</dbReference>
<evidence type="ECO:0000313" key="14">
    <source>
        <dbReference type="EMBL" id="PWK90340.1"/>
    </source>
</evidence>
<dbReference type="Proteomes" id="UP000246005">
    <property type="component" value="Unassembled WGS sequence"/>
</dbReference>
<evidence type="ECO:0000256" key="8">
    <source>
        <dbReference type="ARBA" id="ARBA00022857"/>
    </source>
</evidence>
<keyword evidence="9" id="KW-0560">Oxidoreductase</keyword>
<dbReference type="AlphaFoldDB" id="A0A316IBY6"/>
<comment type="catalytic activity">
    <reaction evidence="10">
        <text>a 5,6-dihydrouridine in tRNA + NADP(+) = a uridine in tRNA + NADPH + H(+)</text>
        <dbReference type="Rhea" id="RHEA:23624"/>
        <dbReference type="Rhea" id="RHEA-COMP:13339"/>
        <dbReference type="Rhea" id="RHEA-COMP:13887"/>
        <dbReference type="ChEBI" id="CHEBI:15378"/>
        <dbReference type="ChEBI" id="CHEBI:57783"/>
        <dbReference type="ChEBI" id="CHEBI:58349"/>
        <dbReference type="ChEBI" id="CHEBI:65315"/>
        <dbReference type="ChEBI" id="CHEBI:74443"/>
    </reaction>
</comment>
<evidence type="ECO:0000256" key="7">
    <source>
        <dbReference type="ARBA" id="ARBA00022694"/>
    </source>
</evidence>
<dbReference type="CDD" id="cd02801">
    <property type="entry name" value="DUS_like_FMN"/>
    <property type="match status" value="1"/>
</dbReference>
<comment type="function">
    <text evidence="2">Catalyzes the synthesis of 5,6-dihydrouridine (D), a modified base found in the D-loop of most tRNAs, via the reduction of the C5-C6 double bond in target uridines.</text>
</comment>
<dbReference type="FunFam" id="3.20.20.70:FF:000099">
    <property type="entry name" value="tRNA-dihydrouridine synthase"/>
    <property type="match status" value="1"/>
</dbReference>
<name>A0A316IBY6_9PSEU</name>
<evidence type="ECO:0000256" key="11">
    <source>
        <dbReference type="ARBA" id="ARBA00048802"/>
    </source>
</evidence>
<dbReference type="InterPro" id="IPR004652">
    <property type="entry name" value="DusB-like"/>
</dbReference>
<dbReference type="GO" id="GO:0050660">
    <property type="term" value="F:flavin adenine dinucleotide binding"/>
    <property type="evidence" value="ECO:0007669"/>
    <property type="project" value="InterPro"/>
</dbReference>
<dbReference type="PANTHER" id="PTHR45846:SF1">
    <property type="entry name" value="TRNA-DIHYDROURIDINE(47) SYNTHASE [NAD(P)(+)]-LIKE"/>
    <property type="match status" value="1"/>
</dbReference>
<keyword evidence="7" id="KW-0819">tRNA processing</keyword>
<evidence type="ECO:0000256" key="4">
    <source>
        <dbReference type="ARBA" id="ARBA00014272"/>
    </source>
</evidence>
<evidence type="ECO:0000256" key="5">
    <source>
        <dbReference type="ARBA" id="ARBA00022630"/>
    </source>
</evidence>
<dbReference type="FunFam" id="1.10.1200.80:FF:000003">
    <property type="entry name" value="tRNA-dihydrouridine synthase"/>
    <property type="match status" value="1"/>
</dbReference>
<proteinExistence type="inferred from homology"/>
<keyword evidence="6" id="KW-0288">FMN</keyword>
<dbReference type="Gene3D" id="3.20.20.70">
    <property type="entry name" value="Aldolase class I"/>
    <property type="match status" value="1"/>
</dbReference>
<comment type="similarity">
    <text evidence="3">Belongs to the Dus family.</text>
</comment>
<sequence length="565" mass="61360">MGLIEVVMGDSTAWDATAMEATDEQALEDYYVNSLLTAEEQEQDDVAIPVISTGFPTERAARIAAITIRSLAIIDQIRLVAFDDETHRALRDHLAAPVEERCPTCGARAVPIAYDAWNDRNMAARDAGLVSLGGCLRVGDGTDPQWECTADGEHRWTNGERDERRSQVAALDALACRSAKIVAGQCRNLRGVSVPATLKIGPFAVDPPVVLAPMAGITNVAFRQLCRRYGAGLYVCEMITARALVERDAMTMHMITFDEDEHPRSMQLYSVDPKNVGEATKMIVDENLADHMDMNFGCPVPKVTRKGGGAALPYKRELFRQIVRAAVRNAGDMPVTVKFRIGIDDEHLTYLDAGRIAQDEGAQAVALHARTASQRYSGKADWTAIARLKEAVTSIPVLGNGDIFSAQDALDMVAETGCDGVVVGRGCLGRPWLFRDLQAAFRGEEIPEGPTLGEVANVLRTHAELLAAHYGEDKGLRDLRKHMAWYWHGFPVGGDTRRAFAMVSSLQQLDDLIGQLDPAVPFPEHAEGPRGRQGSAAKVVLPEGWLDDPEDATVPAGADVMHSGG</sequence>
<keyword evidence="8" id="KW-0521">NADP</keyword>
<feature type="domain" description="DUS-like FMN-binding" evidence="13">
    <location>
        <begin position="211"/>
        <end position="508"/>
    </location>
</feature>
<evidence type="ECO:0000259" key="13">
    <source>
        <dbReference type="Pfam" id="PF01207"/>
    </source>
</evidence>
<evidence type="ECO:0000256" key="6">
    <source>
        <dbReference type="ARBA" id="ARBA00022643"/>
    </source>
</evidence>
<comment type="caution">
    <text evidence="14">The sequence shown here is derived from an EMBL/GenBank/DDBJ whole genome shotgun (WGS) entry which is preliminary data.</text>
</comment>
<evidence type="ECO:0000256" key="1">
    <source>
        <dbReference type="ARBA" id="ARBA00001917"/>
    </source>
</evidence>
<evidence type="ECO:0000256" key="9">
    <source>
        <dbReference type="ARBA" id="ARBA00023002"/>
    </source>
</evidence>
<dbReference type="InterPro" id="IPR024036">
    <property type="entry name" value="tRNA-dHydroUridine_Synthase_C"/>
</dbReference>
<reference evidence="14 15" key="1">
    <citation type="submission" date="2018-05" db="EMBL/GenBank/DDBJ databases">
        <title>Genomic Encyclopedia of Type Strains, Phase IV (KMG-IV): sequencing the most valuable type-strain genomes for metagenomic binning, comparative biology and taxonomic classification.</title>
        <authorList>
            <person name="Goeker M."/>
        </authorList>
    </citation>
    <scope>NUCLEOTIDE SEQUENCE [LARGE SCALE GENOMIC DNA]</scope>
    <source>
        <strain evidence="14 15">DSM 45480</strain>
    </source>
</reference>
<protein>
    <recommendedName>
        <fullName evidence="4">Probable tRNA-dihydrouridine synthase</fullName>
    </recommendedName>
</protein>
<dbReference type="InterPro" id="IPR043472">
    <property type="entry name" value="Macro_dom-like"/>
</dbReference>
<keyword evidence="5" id="KW-0285">Flavoprotein</keyword>
<organism evidence="14 15">
    <name type="scientific">Lentzea atacamensis</name>
    <dbReference type="NCBI Taxonomy" id="531938"/>
    <lineage>
        <taxon>Bacteria</taxon>
        <taxon>Bacillati</taxon>
        <taxon>Actinomycetota</taxon>
        <taxon>Actinomycetes</taxon>
        <taxon>Pseudonocardiales</taxon>
        <taxon>Pseudonocardiaceae</taxon>
        <taxon>Lentzea</taxon>
    </lineage>
</organism>
<dbReference type="PANTHER" id="PTHR45846">
    <property type="entry name" value="TRNA-DIHYDROURIDINE(47) SYNTHASE [NAD(P)(+)]-LIKE"/>
    <property type="match status" value="1"/>
</dbReference>
<dbReference type="InterPro" id="IPR013785">
    <property type="entry name" value="Aldolase_TIM"/>
</dbReference>
<evidence type="ECO:0000256" key="10">
    <source>
        <dbReference type="ARBA" id="ARBA00048205"/>
    </source>
</evidence>
<evidence type="ECO:0000256" key="12">
    <source>
        <dbReference type="SAM" id="MobiDB-lite"/>
    </source>
</evidence>
<dbReference type="InterPro" id="IPR018517">
    <property type="entry name" value="tRNA_hU_synthase_CS"/>
</dbReference>
<feature type="region of interest" description="Disordered" evidence="12">
    <location>
        <begin position="546"/>
        <end position="565"/>
    </location>
</feature>
<dbReference type="EMBL" id="QGHB01000001">
    <property type="protein sequence ID" value="PWK90340.1"/>
    <property type="molecule type" value="Genomic_DNA"/>
</dbReference>
<dbReference type="GO" id="GO:0003723">
    <property type="term" value="F:RNA binding"/>
    <property type="evidence" value="ECO:0007669"/>
    <property type="project" value="TreeGrafter"/>
</dbReference>
<evidence type="ECO:0000313" key="15">
    <source>
        <dbReference type="Proteomes" id="UP000246005"/>
    </source>
</evidence>
<comment type="catalytic activity">
    <reaction evidence="11">
        <text>a 5,6-dihydrouridine in tRNA + NAD(+) = a uridine in tRNA + NADH + H(+)</text>
        <dbReference type="Rhea" id="RHEA:54452"/>
        <dbReference type="Rhea" id="RHEA-COMP:13339"/>
        <dbReference type="Rhea" id="RHEA-COMP:13887"/>
        <dbReference type="ChEBI" id="CHEBI:15378"/>
        <dbReference type="ChEBI" id="CHEBI:57540"/>
        <dbReference type="ChEBI" id="CHEBI:57945"/>
        <dbReference type="ChEBI" id="CHEBI:65315"/>
        <dbReference type="ChEBI" id="CHEBI:74443"/>
    </reaction>
</comment>
<dbReference type="GO" id="GO:0017150">
    <property type="term" value="F:tRNA dihydrouridine synthase activity"/>
    <property type="evidence" value="ECO:0007669"/>
    <property type="project" value="InterPro"/>
</dbReference>
<dbReference type="SUPFAM" id="SSF51395">
    <property type="entry name" value="FMN-linked oxidoreductases"/>
    <property type="match status" value="1"/>
</dbReference>
<dbReference type="Gene3D" id="1.10.1200.80">
    <property type="entry name" value="Putative flavin oxidoreducatase, domain 2"/>
    <property type="match status" value="1"/>
</dbReference>
<accession>A0A316IBY6</accession>
<dbReference type="PROSITE" id="PS01136">
    <property type="entry name" value="UPF0034"/>
    <property type="match status" value="1"/>
</dbReference>
<dbReference type="NCBIfam" id="TIGR00737">
    <property type="entry name" value="nifR3_yhdG"/>
    <property type="match status" value="1"/>
</dbReference>
<dbReference type="Gene3D" id="3.40.220.10">
    <property type="entry name" value="Leucine Aminopeptidase, subunit E, domain 1"/>
    <property type="match status" value="1"/>
</dbReference>